<sequence>MTALFAKRLLPGQKVFKTGFVFSLLIVSALLMSLVRPDSALAGDRLKVFVSITPQKYFVERIAGDLAQVEVMVPKAASPATYEPKPAQMAALQKARAYFAIGVPFEKTWLPRITAANPGMRIVFTQAKVPRVDVTTRKPVKGHESGPDSAHGGHKHTAGADPHIWLSPPLVAIQAQAILRELKYLDPANKGVYESNYQAFKKQIASLDEELRQAFSRVSGKNRLMVFHPAWGYFADAYGLKQIPVEKEGKEPTPRGLMALIKQARELEVKVIFVQPQFSTKAASSVAQAIGGKVLKIDPLALDWAANLKKAALEMKKALR</sequence>
<dbReference type="STRING" id="1429043.X474_24425"/>
<evidence type="ECO:0000313" key="6">
    <source>
        <dbReference type="Proteomes" id="UP000032233"/>
    </source>
</evidence>
<protein>
    <submittedName>
        <fullName evidence="5">ABC transporter substrate-binding protein</fullName>
    </submittedName>
</protein>
<accession>A0A0D2JPK8</accession>
<gene>
    <name evidence="5" type="ORF">X474_24425</name>
</gene>
<keyword evidence="6" id="KW-1185">Reference proteome</keyword>
<dbReference type="SUPFAM" id="SSF53807">
    <property type="entry name" value="Helical backbone' metal receptor"/>
    <property type="match status" value="1"/>
</dbReference>
<dbReference type="InterPro" id="IPR006127">
    <property type="entry name" value="ZnuA-like"/>
</dbReference>
<dbReference type="PANTHER" id="PTHR42953">
    <property type="entry name" value="HIGH-AFFINITY ZINC UPTAKE SYSTEM PROTEIN ZNUA-RELATED"/>
    <property type="match status" value="1"/>
</dbReference>
<dbReference type="EMBL" id="AZAC01000056">
    <property type="protein sequence ID" value="KIX11415.1"/>
    <property type="molecule type" value="Genomic_DNA"/>
</dbReference>
<dbReference type="Proteomes" id="UP000032233">
    <property type="component" value="Unassembled WGS sequence"/>
</dbReference>
<dbReference type="AlphaFoldDB" id="A0A0D2JPK8"/>
<dbReference type="PATRIC" id="fig|1429043.3.peg.5170"/>
<dbReference type="PANTHER" id="PTHR42953:SF3">
    <property type="entry name" value="HIGH-AFFINITY ZINC UPTAKE SYSTEM PROTEIN ZNUA"/>
    <property type="match status" value="1"/>
</dbReference>
<evidence type="ECO:0000256" key="3">
    <source>
        <dbReference type="ARBA" id="ARBA00022729"/>
    </source>
</evidence>
<evidence type="ECO:0000256" key="1">
    <source>
        <dbReference type="ARBA" id="ARBA00011028"/>
    </source>
</evidence>
<dbReference type="OrthoDB" id="9810636at2"/>
<comment type="similarity">
    <text evidence="1">Belongs to the bacterial solute-binding protein 9 family.</text>
</comment>
<feature type="region of interest" description="Disordered" evidence="4">
    <location>
        <begin position="136"/>
        <end position="158"/>
    </location>
</feature>
<dbReference type="Gene3D" id="3.40.50.1980">
    <property type="entry name" value="Nitrogenase molybdenum iron protein domain"/>
    <property type="match status" value="2"/>
</dbReference>
<keyword evidence="2" id="KW-0813">Transport</keyword>
<dbReference type="RefSeq" id="WP_082464561.1">
    <property type="nucleotide sequence ID" value="NZ_AZAC01000056.1"/>
</dbReference>
<evidence type="ECO:0000313" key="5">
    <source>
        <dbReference type="EMBL" id="KIX11415.1"/>
    </source>
</evidence>
<dbReference type="GO" id="GO:0046872">
    <property type="term" value="F:metal ion binding"/>
    <property type="evidence" value="ECO:0007669"/>
    <property type="project" value="InterPro"/>
</dbReference>
<proteinExistence type="inferred from homology"/>
<dbReference type="Pfam" id="PF01297">
    <property type="entry name" value="ZnuA"/>
    <property type="match status" value="1"/>
</dbReference>
<comment type="caution">
    <text evidence="5">The sequence shown here is derived from an EMBL/GenBank/DDBJ whole genome shotgun (WGS) entry which is preliminary data.</text>
</comment>
<keyword evidence="3" id="KW-0732">Signal</keyword>
<reference evidence="5 6" key="1">
    <citation type="submission" date="2013-11" db="EMBL/GenBank/DDBJ databases">
        <title>Metagenomic analysis of a methanogenic consortium involved in long chain n-alkane degradation.</title>
        <authorList>
            <person name="Davidova I.A."/>
            <person name="Callaghan A.V."/>
            <person name="Wawrik B."/>
            <person name="Pruitt S."/>
            <person name="Marks C."/>
            <person name="Duncan K.E."/>
            <person name="Suflita J.M."/>
        </authorList>
    </citation>
    <scope>NUCLEOTIDE SEQUENCE [LARGE SCALE GENOMIC DNA]</scope>
    <source>
        <strain evidence="5 6">SPR</strain>
    </source>
</reference>
<feature type="compositionally biased region" description="Basic and acidic residues" evidence="4">
    <location>
        <begin position="136"/>
        <end position="146"/>
    </location>
</feature>
<dbReference type="FunCoup" id="A0A0D2JPK8">
    <property type="interactions" value="220"/>
</dbReference>
<name>A0A0D2JPK8_9BACT</name>
<organism evidence="5 6">
    <name type="scientific">Dethiosulfatarculus sandiegensis</name>
    <dbReference type="NCBI Taxonomy" id="1429043"/>
    <lineage>
        <taxon>Bacteria</taxon>
        <taxon>Pseudomonadati</taxon>
        <taxon>Thermodesulfobacteriota</taxon>
        <taxon>Desulfarculia</taxon>
        <taxon>Desulfarculales</taxon>
        <taxon>Desulfarculaceae</taxon>
        <taxon>Dethiosulfatarculus</taxon>
    </lineage>
</organism>
<evidence type="ECO:0000256" key="2">
    <source>
        <dbReference type="ARBA" id="ARBA00022448"/>
    </source>
</evidence>
<evidence type="ECO:0000256" key="4">
    <source>
        <dbReference type="SAM" id="MobiDB-lite"/>
    </source>
</evidence>
<dbReference type="GO" id="GO:0030001">
    <property type="term" value="P:metal ion transport"/>
    <property type="evidence" value="ECO:0007669"/>
    <property type="project" value="InterPro"/>
</dbReference>
<dbReference type="InterPro" id="IPR050492">
    <property type="entry name" value="Bact_metal-bind_prot9"/>
</dbReference>
<dbReference type="InParanoid" id="A0A0D2JPK8"/>